<dbReference type="PANTHER" id="PTHR37816">
    <property type="entry name" value="YALI0E33011P"/>
    <property type="match status" value="1"/>
</dbReference>
<evidence type="ECO:0000313" key="6">
    <source>
        <dbReference type="Proteomes" id="UP000094869"/>
    </source>
</evidence>
<dbReference type="EMBL" id="MEHD01000024">
    <property type="protein sequence ID" value="ODR55462.1"/>
    <property type="molecule type" value="Genomic_DNA"/>
</dbReference>
<keyword evidence="6" id="KW-1185">Reference proteome</keyword>
<dbReference type="Gene3D" id="3.40.50.300">
    <property type="entry name" value="P-loop containing nucleotide triphosphate hydrolases"/>
    <property type="match status" value="1"/>
</dbReference>
<evidence type="ECO:0000313" key="1">
    <source>
        <dbReference type="EMBL" id="ODM02466.1"/>
    </source>
</evidence>
<dbReference type="GO" id="GO:0016301">
    <property type="term" value="F:kinase activity"/>
    <property type="evidence" value="ECO:0007669"/>
    <property type="project" value="UniProtKB-KW"/>
</dbReference>
<keyword evidence="2" id="KW-0418">Kinase</keyword>
<name>A0A1E3A2M9_9FIRM</name>
<dbReference type="Proteomes" id="UP000094271">
    <property type="component" value="Unassembled WGS sequence"/>
</dbReference>
<accession>A0A1E3A2M9</accession>
<evidence type="ECO:0000313" key="2">
    <source>
        <dbReference type="EMBL" id="ODR53023.1"/>
    </source>
</evidence>
<keyword evidence="2" id="KW-0808">Transferase</keyword>
<dbReference type="InterPro" id="IPR052922">
    <property type="entry name" value="Cytidylate_Kinase-2"/>
</dbReference>
<reference evidence="3 6" key="2">
    <citation type="submission" date="2016-08" db="EMBL/GenBank/DDBJ databases">
        <title>Characterization of Isolates of Eisenbergiella tayi Derived from Blood Cultures, Using Whole Genome Sequencing.</title>
        <authorList>
            <person name="Bernier A.-M."/>
            <person name="Burdz T."/>
            <person name="Wiebe D."/>
            <person name="Bernard K."/>
        </authorList>
    </citation>
    <scope>NUCLEOTIDE SEQUENCE [LARGE SCALE GENOMIC DNA]</scope>
    <source>
        <strain evidence="3 6">NML120146</strain>
    </source>
</reference>
<sequence length="181" mass="20962">MQINVIHIYGGSGSGTSTLGYAFSRESGYYFMDADDYLWLPTNPRFTQMRESGERVRLMKEDIKEHKKVVISGSVTGWGDPLIPMFDLAVRLVTDVDIRIARIKTRESERFGDRILPGGDMYKQHQDFLEWAAAYDTGDVNMRSRALHDQWQKQLDCRQLVLDGGRPVEENLERIRMELDR</sequence>
<reference evidence="1 4" key="1">
    <citation type="submission" date="2016-07" db="EMBL/GenBank/DDBJ databases">
        <title>Characterization of isolates of Eisenbergiella tayi derived from blood cultures, using whole genome sequencing.</title>
        <authorList>
            <person name="Burdz T."/>
            <person name="Wiebe D."/>
            <person name="Huynh C."/>
            <person name="Bernard K."/>
        </authorList>
    </citation>
    <scope>NUCLEOTIDE SEQUENCE [LARGE SCALE GENOMIC DNA]</scope>
    <source>
        <strain evidence="1 4">NML 110608</strain>
    </source>
</reference>
<dbReference type="NCBIfam" id="NF004861">
    <property type="entry name" value="PRK06217.1"/>
    <property type="match status" value="1"/>
</dbReference>
<organism evidence="1 4">
    <name type="scientific">Eisenbergiella tayi</name>
    <dbReference type="NCBI Taxonomy" id="1432052"/>
    <lineage>
        <taxon>Bacteria</taxon>
        <taxon>Bacillati</taxon>
        <taxon>Bacillota</taxon>
        <taxon>Clostridia</taxon>
        <taxon>Lachnospirales</taxon>
        <taxon>Lachnospiraceae</taxon>
        <taxon>Eisenbergiella</taxon>
    </lineage>
</organism>
<gene>
    <name evidence="2" type="ORF">BEI59_09165</name>
    <name evidence="1" type="ORF">BEI61_05628</name>
    <name evidence="3" type="ORF">BEI63_14585</name>
</gene>
<dbReference type="OrthoDB" id="9800332at2"/>
<dbReference type="EMBL" id="MEHA01000005">
    <property type="protein sequence ID" value="ODR53023.1"/>
    <property type="molecule type" value="Genomic_DNA"/>
</dbReference>
<dbReference type="RefSeq" id="WP_044963000.1">
    <property type="nucleotide sequence ID" value="NZ_DAWDRA010000142.1"/>
</dbReference>
<dbReference type="Proteomes" id="UP000094869">
    <property type="component" value="Unassembled WGS sequence"/>
</dbReference>
<dbReference type="Proteomes" id="UP000094067">
    <property type="component" value="Unassembled WGS sequence"/>
</dbReference>
<dbReference type="EMBL" id="MCGH01000004">
    <property type="protein sequence ID" value="ODM02466.1"/>
    <property type="molecule type" value="Genomic_DNA"/>
</dbReference>
<dbReference type="AlphaFoldDB" id="A0A1E3A2M9"/>
<dbReference type="PANTHER" id="PTHR37816:SF2">
    <property type="entry name" value="DNA TOPOLOGY MODULATION PROTEIN FLAR-RELATED PROTEIN"/>
    <property type="match status" value="1"/>
</dbReference>
<comment type="caution">
    <text evidence="1">The sequence shown here is derived from an EMBL/GenBank/DDBJ whole genome shotgun (WGS) entry which is preliminary data.</text>
</comment>
<evidence type="ECO:0000313" key="3">
    <source>
        <dbReference type="EMBL" id="ODR55462.1"/>
    </source>
</evidence>
<evidence type="ECO:0000313" key="5">
    <source>
        <dbReference type="Proteomes" id="UP000094271"/>
    </source>
</evidence>
<protein>
    <submittedName>
        <fullName evidence="2">Shikimate kinase</fullName>
    </submittedName>
</protein>
<proteinExistence type="predicted"/>
<dbReference type="SUPFAM" id="SSF52540">
    <property type="entry name" value="P-loop containing nucleoside triphosphate hydrolases"/>
    <property type="match status" value="1"/>
</dbReference>
<evidence type="ECO:0000313" key="4">
    <source>
        <dbReference type="Proteomes" id="UP000094067"/>
    </source>
</evidence>
<dbReference type="InterPro" id="IPR027417">
    <property type="entry name" value="P-loop_NTPase"/>
</dbReference>
<reference evidence="2 5" key="3">
    <citation type="submission" date="2016-08" db="EMBL/GenBank/DDBJ databases">
        <authorList>
            <person name="Seilhamer J.J."/>
        </authorList>
    </citation>
    <scope>NUCLEOTIDE SEQUENCE [LARGE SCALE GENOMIC DNA]</scope>
    <source>
        <strain evidence="2 5">NML150140-1</strain>
    </source>
</reference>